<feature type="binding site" evidence="7">
    <location>
        <position position="35"/>
    </location>
    <ligand>
        <name>FMN</name>
        <dbReference type="ChEBI" id="CHEBI:58210"/>
    </ligand>
</feature>
<comment type="similarity">
    <text evidence="6 7">Belongs to the UbiX/PAD1 family.</text>
</comment>
<evidence type="ECO:0000256" key="5">
    <source>
        <dbReference type="ARBA" id="ARBA00050612"/>
    </source>
</evidence>
<dbReference type="PANTHER" id="PTHR43374">
    <property type="entry name" value="FLAVIN PRENYLTRANSFERASE"/>
    <property type="match status" value="1"/>
</dbReference>
<gene>
    <name evidence="7" type="primary">ubiX</name>
    <name evidence="9" type="ORF">Desgi_2402</name>
</gene>
<dbReference type="Proteomes" id="UP000013520">
    <property type="component" value="Chromosome"/>
</dbReference>
<evidence type="ECO:0000313" key="10">
    <source>
        <dbReference type="Proteomes" id="UP000013520"/>
    </source>
</evidence>
<keyword evidence="4 7" id="KW-0808">Transferase</keyword>
<dbReference type="AlphaFoldDB" id="R4KQ97"/>
<reference evidence="9 10" key="1">
    <citation type="submission" date="2012-01" db="EMBL/GenBank/DDBJ databases">
        <title>Complete sequence of Desulfotomaculum gibsoniae DSM 7213.</title>
        <authorList>
            <consortium name="US DOE Joint Genome Institute"/>
            <person name="Lucas S."/>
            <person name="Han J."/>
            <person name="Lapidus A."/>
            <person name="Cheng J.-F."/>
            <person name="Goodwin L."/>
            <person name="Pitluck S."/>
            <person name="Peters L."/>
            <person name="Ovchinnikova G."/>
            <person name="Teshima H."/>
            <person name="Detter J.C."/>
            <person name="Han C."/>
            <person name="Tapia R."/>
            <person name="Land M."/>
            <person name="Hauser L."/>
            <person name="Kyrpides N."/>
            <person name="Ivanova N."/>
            <person name="Pagani I."/>
            <person name="Parshina S."/>
            <person name="Plugge C."/>
            <person name="Muyzer G."/>
            <person name="Kuever J."/>
            <person name="Ivanova A."/>
            <person name="Nazina T."/>
            <person name="Klenk H.-P."/>
            <person name="Brambilla E."/>
            <person name="Spring S."/>
            <person name="Stams A.F."/>
            <person name="Woyke T."/>
        </authorList>
    </citation>
    <scope>NUCLEOTIDE SEQUENCE [LARGE SCALE GENOMIC DNA]</scope>
    <source>
        <strain evidence="9 10">DSM 7213</strain>
    </source>
</reference>
<dbReference type="KEGG" id="dgi:Desgi_2402"/>
<keyword evidence="3 7" id="KW-0288">FMN</keyword>
<protein>
    <recommendedName>
        <fullName evidence="7">Flavin prenyltransferase UbiX</fullName>
        <ecNumber evidence="7">2.5.1.129</ecNumber>
    </recommendedName>
</protein>
<proteinExistence type="inferred from homology"/>
<comment type="caution">
    <text evidence="7">Lacks conserved residue(s) required for the propagation of feature annotation.</text>
</comment>
<feature type="binding site" evidence="7">
    <location>
        <begin position="86"/>
        <end position="89"/>
    </location>
    <ligand>
        <name>FMN</name>
        <dbReference type="ChEBI" id="CHEBI:58210"/>
    </ligand>
</feature>
<accession>R4KQ97</accession>
<dbReference type="OrthoDB" id="9781577at2"/>
<dbReference type="InterPro" id="IPR036551">
    <property type="entry name" value="Flavin_trans-like"/>
</dbReference>
<dbReference type="STRING" id="767817.Desgi_2402"/>
<comment type="function">
    <text evidence="7">Flavin prenyltransferase that catalyzes the synthesis of the prenylated FMN cofactor (prenyl-FMN) for 4-hydroxy-3-polyprenylbenzoic acid decarboxylase UbiD. The prenyltransferase is metal-independent and links a dimethylallyl moiety from dimethylallyl monophosphate (DMAP) to the flavin N5 and C6 atoms of FMN.</text>
</comment>
<evidence type="ECO:0000256" key="2">
    <source>
        <dbReference type="ARBA" id="ARBA00022630"/>
    </source>
</evidence>
<dbReference type="SUPFAM" id="SSF52507">
    <property type="entry name" value="Homo-oligomeric flavin-containing Cys decarboxylases, HFCD"/>
    <property type="match status" value="1"/>
</dbReference>
<organism evidence="9 10">
    <name type="scientific">Desulfoscipio gibsoniae DSM 7213</name>
    <dbReference type="NCBI Taxonomy" id="767817"/>
    <lineage>
        <taxon>Bacteria</taxon>
        <taxon>Bacillati</taxon>
        <taxon>Bacillota</taxon>
        <taxon>Clostridia</taxon>
        <taxon>Eubacteriales</taxon>
        <taxon>Desulfallaceae</taxon>
        <taxon>Desulfoscipio</taxon>
    </lineage>
</organism>
<dbReference type="GO" id="GO:0106141">
    <property type="term" value="F:flavin prenyltransferase activity"/>
    <property type="evidence" value="ECO:0007669"/>
    <property type="project" value="UniProtKB-EC"/>
</dbReference>
<keyword evidence="2 7" id="KW-0285">Flavoprotein</keyword>
<feature type="binding site" evidence="7">
    <location>
        <position position="151"/>
    </location>
    <ligand>
        <name>dimethylallyl phosphate</name>
        <dbReference type="ChEBI" id="CHEBI:88052"/>
    </ligand>
</feature>
<dbReference type="EC" id="2.5.1.129" evidence="7"/>
<name>R4KQ97_9FIRM</name>
<dbReference type="EMBL" id="CP003273">
    <property type="protein sequence ID" value="AGL01816.1"/>
    <property type="molecule type" value="Genomic_DNA"/>
</dbReference>
<dbReference type="Pfam" id="PF02441">
    <property type="entry name" value="Flavoprotein"/>
    <property type="match status" value="1"/>
</dbReference>
<keyword evidence="10" id="KW-1185">Reference proteome</keyword>
<evidence type="ECO:0000256" key="1">
    <source>
        <dbReference type="ARBA" id="ARBA00022602"/>
    </source>
</evidence>
<dbReference type="NCBIfam" id="NF004685">
    <property type="entry name" value="PRK06029.1"/>
    <property type="match status" value="1"/>
</dbReference>
<evidence type="ECO:0000256" key="3">
    <source>
        <dbReference type="ARBA" id="ARBA00022643"/>
    </source>
</evidence>
<feature type="binding site" evidence="7">
    <location>
        <position position="167"/>
    </location>
    <ligand>
        <name>dimethylallyl phosphate</name>
        <dbReference type="ChEBI" id="CHEBI:88052"/>
    </ligand>
</feature>
<dbReference type="NCBIfam" id="TIGR00421">
    <property type="entry name" value="ubiX_pad"/>
    <property type="match status" value="1"/>
</dbReference>
<evidence type="ECO:0000259" key="8">
    <source>
        <dbReference type="Pfam" id="PF02441"/>
    </source>
</evidence>
<dbReference type="RefSeq" id="WP_006523058.1">
    <property type="nucleotide sequence ID" value="NC_021184.1"/>
</dbReference>
<keyword evidence="1 7" id="KW-0637">Prenyltransferase</keyword>
<dbReference type="InterPro" id="IPR004507">
    <property type="entry name" value="UbiX-like"/>
</dbReference>
<evidence type="ECO:0000256" key="6">
    <source>
        <dbReference type="ARBA" id="ARBA00060793"/>
    </source>
</evidence>
<evidence type="ECO:0000313" key="9">
    <source>
        <dbReference type="EMBL" id="AGL01816.1"/>
    </source>
</evidence>
<feature type="binding site" evidence="7">
    <location>
        <position position="121"/>
    </location>
    <ligand>
        <name>FMN</name>
        <dbReference type="ChEBI" id="CHEBI:58210"/>
    </ligand>
</feature>
<feature type="binding site" evidence="7">
    <location>
        <begin position="9"/>
        <end position="11"/>
    </location>
    <ligand>
        <name>FMN</name>
        <dbReference type="ChEBI" id="CHEBI:58210"/>
    </ligand>
</feature>
<evidence type="ECO:0000256" key="7">
    <source>
        <dbReference type="HAMAP-Rule" id="MF_01984"/>
    </source>
</evidence>
<dbReference type="InterPro" id="IPR003382">
    <property type="entry name" value="Flavoprotein"/>
</dbReference>
<dbReference type="GO" id="GO:0016831">
    <property type="term" value="F:carboxy-lyase activity"/>
    <property type="evidence" value="ECO:0007669"/>
    <property type="project" value="TreeGrafter"/>
</dbReference>
<dbReference type="PANTHER" id="PTHR43374:SF1">
    <property type="entry name" value="FLAVIN PRENYLTRANSFERASE PAD1, MITOCHONDRIAL"/>
    <property type="match status" value="1"/>
</dbReference>
<dbReference type="HOGENOM" id="CLU_074522_0_1_9"/>
<dbReference type="eggNOG" id="COG0163">
    <property type="taxonomic scope" value="Bacteria"/>
</dbReference>
<evidence type="ECO:0000256" key="4">
    <source>
        <dbReference type="ARBA" id="ARBA00022679"/>
    </source>
</evidence>
<dbReference type="Gene3D" id="3.40.50.1950">
    <property type="entry name" value="Flavin prenyltransferase-like"/>
    <property type="match status" value="1"/>
</dbReference>
<sequence length="185" mass="20149">MKIVVGISGASGAIYGIRALEALRQCGVETHLVISKSAKITISMETNYRINDVEALADYVYENENIGAAIASGSFKHDGMIVAPCSIKSLSAIANSYNDNLLVRAADVALKEKRKLLVIVRETPLHIGHLRLLVTLAELGGTILPPVPAFYHQPKTIDDIVNQTVGKALDQFGIEHQLFRRWEGS</sequence>
<comment type="catalytic activity">
    <reaction evidence="5 7">
        <text>dimethylallyl phosphate + FMNH2 = prenylated FMNH2 + phosphate</text>
        <dbReference type="Rhea" id="RHEA:37743"/>
        <dbReference type="ChEBI" id="CHEBI:43474"/>
        <dbReference type="ChEBI" id="CHEBI:57618"/>
        <dbReference type="ChEBI" id="CHEBI:87467"/>
        <dbReference type="ChEBI" id="CHEBI:88052"/>
        <dbReference type="EC" id="2.5.1.129"/>
    </reaction>
</comment>
<dbReference type="HAMAP" id="MF_01984">
    <property type="entry name" value="ubiX_pad"/>
    <property type="match status" value="1"/>
</dbReference>
<dbReference type="FunFam" id="3.40.50.1950:FF:000001">
    <property type="entry name" value="Flavin prenyltransferase UbiX"/>
    <property type="match status" value="1"/>
</dbReference>
<feature type="domain" description="Flavoprotein" evidence="8">
    <location>
        <begin position="1"/>
        <end position="171"/>
    </location>
</feature>